<dbReference type="Proteomes" id="UP000261846">
    <property type="component" value="Segment"/>
</dbReference>
<evidence type="ECO:0000313" key="1">
    <source>
        <dbReference type="EMBL" id="AXQ52870.1"/>
    </source>
</evidence>
<dbReference type="RefSeq" id="YP_009808182.1">
    <property type="nucleotide sequence ID" value="NC_048038.1"/>
</dbReference>
<name>A0A385D4F6_9CAUD</name>
<dbReference type="KEGG" id="vg:54999080"/>
<organism evidence="1 2">
    <name type="scientific">Microbacterium phage Neferthena</name>
    <dbReference type="NCBI Taxonomy" id="2301539"/>
    <lineage>
        <taxon>Viruses</taxon>
        <taxon>Duplodnaviria</taxon>
        <taxon>Heunggongvirae</taxon>
        <taxon>Uroviricota</taxon>
        <taxon>Caudoviricetes</taxon>
        <taxon>Neferthenavirus</taxon>
        <taxon>Neferthenavirus neferthena</taxon>
    </lineage>
</organism>
<protein>
    <submittedName>
        <fullName evidence="1">Uncharacterized protein</fullName>
    </submittedName>
</protein>
<evidence type="ECO:0000313" key="2">
    <source>
        <dbReference type="Proteomes" id="UP000261846"/>
    </source>
</evidence>
<proteinExistence type="predicted"/>
<dbReference type="GeneID" id="54999080"/>
<accession>A0A385D4F6</accession>
<gene>
    <name evidence="1" type="primary">6</name>
    <name evidence="1" type="ORF">SEA_NEFERTHENA_6</name>
</gene>
<reference evidence="1 2" key="1">
    <citation type="submission" date="2018-07" db="EMBL/GenBank/DDBJ databases">
        <authorList>
            <person name="Bray K.S."/>
            <person name="Carr Z.A."/>
            <person name="Cox A."/>
            <person name="Croney S.M."/>
            <person name="Francisco T.J."/>
            <person name="Gragg K.N."/>
            <person name="Gress-Byrd C.M."/>
            <person name="Holcomb E.R."/>
            <person name="Justice T.A."/>
            <person name="Latham E.D."/>
            <person name="Lovell F.C."/>
            <person name="Miller H.N."/>
            <person name="Quesada C."/>
            <person name="Radey J."/>
            <person name="Robinson P.M."/>
            <person name="Scott K.N."/>
            <person name="Smith C.E."/>
            <person name="Stamey B.D."/>
            <person name="Stanley G.P."/>
            <person name="Suchonic E.A."/>
            <person name="Taylor K.N."/>
            <person name="Weindel N.A."/>
            <person name="Wiseman B.T."/>
            <person name="Eckardt M.A."/>
            <person name="Gainey M.D."/>
            <person name="Wallen J.R."/>
            <person name="Garlena R.A."/>
            <person name="Russell D.A."/>
            <person name="Pope W.H."/>
            <person name="Jacobs-Sera D."/>
            <person name="Hatfull G.F."/>
        </authorList>
    </citation>
    <scope>NUCLEOTIDE SEQUENCE [LARGE SCALE GENOMIC DNA]</scope>
</reference>
<sequence>MMATNRFTDSSGFEEVSSELDKALALVPEYDASKEEETRVITGDTP</sequence>
<dbReference type="EMBL" id="MH697589">
    <property type="protein sequence ID" value="AXQ52870.1"/>
    <property type="molecule type" value="Genomic_DNA"/>
</dbReference>
<keyword evidence="2" id="KW-1185">Reference proteome</keyword>